<evidence type="ECO:0000256" key="2">
    <source>
        <dbReference type="ARBA" id="ARBA00012438"/>
    </source>
</evidence>
<dbReference type="EC" id="2.7.13.3" evidence="2"/>
<dbReference type="SUPFAM" id="SSF55785">
    <property type="entry name" value="PYP-like sensor domain (PAS domain)"/>
    <property type="match status" value="1"/>
</dbReference>
<dbReference type="Gene3D" id="3.30.450.20">
    <property type="entry name" value="PAS domain"/>
    <property type="match status" value="1"/>
</dbReference>
<dbReference type="PANTHER" id="PTHR43065:SF46">
    <property type="entry name" value="C4-DICARBOXYLATE TRANSPORT SENSOR PROTEIN DCTB"/>
    <property type="match status" value="1"/>
</dbReference>
<dbReference type="SUPFAM" id="SSF55874">
    <property type="entry name" value="ATPase domain of HSP90 chaperone/DNA topoisomerase II/histidine kinase"/>
    <property type="match status" value="1"/>
</dbReference>
<dbReference type="SMART" id="SM00387">
    <property type="entry name" value="HATPase_c"/>
    <property type="match status" value="1"/>
</dbReference>
<sequence length="547" mass="62525">MLEEKQEMIAQLTGIKSSKKNYYTELKKTVEQLEKKNLQLEIMNEIMKSIKVDMPLDNILSNMIDKLQMLIDFDHISISLLQNNKLVLVNVYPKDSRCVKIGSTIFEHNSLYWTALNERKIILQELVGSPIHFYEKKHLAALHLQTILVLPIYSKNKKIGVLCMGRTDQTIWNEDELSFLEQLTDHLAITIENVQLYGEVLHAKQQWEDTFKAVDDMIIVFDKDLHILQYNDAANDFYQIRKKTNLLINEPSLKQLIIDTFNAQKAGYLELNYPDQTICEVYSYPIHNKENNLYGVIAYIKDVTGKRKMEAQLIHSGKLAAIGEMAAGIAHELNSPLTAILGNSQLLLRDFSKEDPVFSLLYDIKKCGDRCKQIIKSLLTFSRQDEYIFEPVSLNEAVSQVLNLVKYQFEKNQIQFHIHLQPDLPLIEGSRTQIEQIIINLLLNAKDALEQTSRQEKAITIKTSYQHNELHLTVKDNGIGIEEERISNIFHPFHTTKKSGTGLGLSVSLGIAKKHGGFIDVISQLNKGSTFTLKLPVQSSQGTEVKM</sequence>
<feature type="coiled-coil region" evidence="9">
    <location>
        <begin position="16"/>
        <end position="43"/>
    </location>
</feature>
<accession>A0A090IU32</accession>
<evidence type="ECO:0000313" key="11">
    <source>
        <dbReference type="EMBL" id="CEE01197.1"/>
    </source>
</evidence>
<evidence type="ECO:0000256" key="3">
    <source>
        <dbReference type="ARBA" id="ARBA00022553"/>
    </source>
</evidence>
<dbReference type="InterPro" id="IPR003018">
    <property type="entry name" value="GAF"/>
</dbReference>
<keyword evidence="6" id="KW-0418">Kinase</keyword>
<keyword evidence="3" id="KW-0597">Phosphoprotein</keyword>
<evidence type="ECO:0000259" key="10">
    <source>
        <dbReference type="PROSITE" id="PS50109"/>
    </source>
</evidence>
<keyword evidence="12" id="KW-1185">Reference proteome</keyword>
<dbReference type="InterPro" id="IPR036097">
    <property type="entry name" value="HisK_dim/P_sf"/>
</dbReference>
<dbReference type="SMART" id="SM00388">
    <property type="entry name" value="HisKA"/>
    <property type="match status" value="1"/>
</dbReference>
<evidence type="ECO:0000256" key="1">
    <source>
        <dbReference type="ARBA" id="ARBA00000085"/>
    </source>
</evidence>
<dbReference type="GO" id="GO:0000155">
    <property type="term" value="F:phosphorelay sensor kinase activity"/>
    <property type="evidence" value="ECO:0007669"/>
    <property type="project" value="InterPro"/>
</dbReference>
<comment type="catalytic activity">
    <reaction evidence="1">
        <text>ATP + protein L-histidine = ADP + protein N-phospho-L-histidine.</text>
        <dbReference type="EC" id="2.7.13.3"/>
    </reaction>
</comment>
<gene>
    <name evidence="11" type="ORF">BT1A1_1367</name>
</gene>
<keyword evidence="4" id="KW-0808">Transferase</keyword>
<dbReference type="SUPFAM" id="SSF47384">
    <property type="entry name" value="Homodimeric domain of signal transducing histidine kinase"/>
    <property type="match status" value="1"/>
</dbReference>
<dbReference type="Pfam" id="PF13185">
    <property type="entry name" value="GAF_2"/>
    <property type="match status" value="1"/>
</dbReference>
<keyword evidence="9" id="KW-0175">Coiled coil</keyword>
<dbReference type="AlphaFoldDB" id="A0A090IU32"/>
<evidence type="ECO:0000256" key="9">
    <source>
        <dbReference type="SAM" id="Coils"/>
    </source>
</evidence>
<dbReference type="InterPro" id="IPR029016">
    <property type="entry name" value="GAF-like_dom_sf"/>
</dbReference>
<dbReference type="InterPro" id="IPR036890">
    <property type="entry name" value="HATPase_C_sf"/>
</dbReference>
<dbReference type="Gene3D" id="1.10.287.130">
    <property type="match status" value="1"/>
</dbReference>
<feature type="domain" description="Histidine kinase" evidence="10">
    <location>
        <begin position="328"/>
        <end position="539"/>
    </location>
</feature>
<evidence type="ECO:0000256" key="6">
    <source>
        <dbReference type="ARBA" id="ARBA00022777"/>
    </source>
</evidence>
<dbReference type="PANTHER" id="PTHR43065">
    <property type="entry name" value="SENSOR HISTIDINE KINASE"/>
    <property type="match status" value="1"/>
</dbReference>
<dbReference type="InterPro" id="IPR005467">
    <property type="entry name" value="His_kinase_dom"/>
</dbReference>
<dbReference type="Gene3D" id="3.30.450.40">
    <property type="match status" value="1"/>
</dbReference>
<evidence type="ECO:0000256" key="5">
    <source>
        <dbReference type="ARBA" id="ARBA00022741"/>
    </source>
</evidence>
<keyword evidence="8" id="KW-0902">Two-component regulatory system</keyword>
<dbReference type="PRINTS" id="PR00344">
    <property type="entry name" value="BCTRLSENSOR"/>
</dbReference>
<dbReference type="InterPro" id="IPR035965">
    <property type="entry name" value="PAS-like_dom_sf"/>
</dbReference>
<protein>
    <recommendedName>
        <fullName evidence="2">histidine kinase</fullName>
        <ecNumber evidence="2">2.7.13.3</ecNumber>
    </recommendedName>
</protein>
<organism evidence="11 12">
    <name type="scientific">Caldibacillus thermoamylovorans</name>
    <dbReference type="NCBI Taxonomy" id="35841"/>
    <lineage>
        <taxon>Bacteria</taxon>
        <taxon>Bacillati</taxon>
        <taxon>Bacillota</taxon>
        <taxon>Bacilli</taxon>
        <taxon>Bacillales</taxon>
        <taxon>Bacillaceae</taxon>
        <taxon>Caldibacillus</taxon>
    </lineage>
</organism>
<dbReference type="SUPFAM" id="SSF55781">
    <property type="entry name" value="GAF domain-like"/>
    <property type="match status" value="1"/>
</dbReference>
<name>A0A090IU32_9BACI</name>
<dbReference type="Pfam" id="PF02518">
    <property type="entry name" value="HATPase_c"/>
    <property type="match status" value="1"/>
</dbReference>
<dbReference type="InterPro" id="IPR003661">
    <property type="entry name" value="HisK_dim/P_dom"/>
</dbReference>
<dbReference type="InterPro" id="IPR003594">
    <property type="entry name" value="HATPase_dom"/>
</dbReference>
<dbReference type="Gene3D" id="3.30.565.10">
    <property type="entry name" value="Histidine kinase-like ATPase, C-terminal domain"/>
    <property type="match status" value="1"/>
</dbReference>
<proteinExistence type="predicted"/>
<dbReference type="CDD" id="cd00082">
    <property type="entry name" value="HisKA"/>
    <property type="match status" value="1"/>
</dbReference>
<dbReference type="GO" id="GO:0005524">
    <property type="term" value="F:ATP binding"/>
    <property type="evidence" value="ECO:0007669"/>
    <property type="project" value="UniProtKB-KW"/>
</dbReference>
<evidence type="ECO:0000256" key="4">
    <source>
        <dbReference type="ARBA" id="ARBA00022679"/>
    </source>
</evidence>
<evidence type="ECO:0000256" key="8">
    <source>
        <dbReference type="ARBA" id="ARBA00023012"/>
    </source>
</evidence>
<reference evidence="11 12" key="1">
    <citation type="submission" date="2014-07" db="EMBL/GenBank/DDBJ databases">
        <authorList>
            <person name="Wibberg Daniel"/>
        </authorList>
    </citation>
    <scope>NUCLEOTIDE SEQUENCE [LARGE SCALE GENOMIC DNA]</scope>
</reference>
<dbReference type="SMART" id="SM00065">
    <property type="entry name" value="GAF"/>
    <property type="match status" value="1"/>
</dbReference>
<dbReference type="InterPro" id="IPR004358">
    <property type="entry name" value="Sig_transdc_His_kin-like_C"/>
</dbReference>
<evidence type="ECO:0000256" key="7">
    <source>
        <dbReference type="ARBA" id="ARBA00022840"/>
    </source>
</evidence>
<keyword evidence="7 11" id="KW-0067">ATP-binding</keyword>
<dbReference type="RefSeq" id="WP_081912295.1">
    <property type="nucleotide sequence ID" value="NZ_CCRF01000044.1"/>
</dbReference>
<dbReference type="Pfam" id="PF00512">
    <property type="entry name" value="HisKA"/>
    <property type="match status" value="1"/>
</dbReference>
<keyword evidence="5" id="KW-0547">Nucleotide-binding</keyword>
<dbReference type="PROSITE" id="PS50109">
    <property type="entry name" value="HIS_KIN"/>
    <property type="match status" value="1"/>
</dbReference>
<dbReference type="EMBL" id="CCRF01000044">
    <property type="protein sequence ID" value="CEE01197.1"/>
    <property type="molecule type" value="Genomic_DNA"/>
</dbReference>
<dbReference type="Proteomes" id="UP000040576">
    <property type="component" value="Unassembled WGS sequence"/>
</dbReference>
<evidence type="ECO:0000313" key="12">
    <source>
        <dbReference type="Proteomes" id="UP000040576"/>
    </source>
</evidence>